<dbReference type="InterPro" id="IPR000306">
    <property type="entry name" value="Znf_FYVE"/>
</dbReference>
<evidence type="ECO:0000313" key="9">
    <source>
        <dbReference type="EMBL" id="KNC27054.1"/>
    </source>
</evidence>
<dbReference type="STRING" id="7375.A0A0L0C6J1"/>
<dbReference type="PANTHER" id="PTHR46591">
    <property type="entry name" value="ZINC FINGER FYVE DOMAIN-CONTAINING PROTEIN 26"/>
    <property type="match status" value="1"/>
</dbReference>
<feature type="compositionally biased region" description="Low complexity" evidence="7">
    <location>
        <begin position="2044"/>
        <end position="2055"/>
    </location>
</feature>
<organism evidence="9 10">
    <name type="scientific">Lucilia cuprina</name>
    <name type="common">Green bottle fly</name>
    <name type="synonym">Australian sheep blowfly</name>
    <dbReference type="NCBI Taxonomy" id="7375"/>
    <lineage>
        <taxon>Eukaryota</taxon>
        <taxon>Metazoa</taxon>
        <taxon>Ecdysozoa</taxon>
        <taxon>Arthropoda</taxon>
        <taxon>Hexapoda</taxon>
        <taxon>Insecta</taxon>
        <taxon>Pterygota</taxon>
        <taxon>Neoptera</taxon>
        <taxon>Endopterygota</taxon>
        <taxon>Diptera</taxon>
        <taxon>Brachycera</taxon>
        <taxon>Muscomorpha</taxon>
        <taxon>Oestroidea</taxon>
        <taxon>Calliphoridae</taxon>
        <taxon>Luciliinae</taxon>
        <taxon>Lucilia</taxon>
    </lineage>
</organism>
<evidence type="ECO:0000256" key="4">
    <source>
        <dbReference type="ARBA" id="ARBA00022833"/>
    </source>
</evidence>
<evidence type="ECO:0000256" key="6">
    <source>
        <dbReference type="SAM" id="Coils"/>
    </source>
</evidence>
<evidence type="ECO:0000256" key="1">
    <source>
        <dbReference type="ARBA" id="ARBA00022553"/>
    </source>
</evidence>
<name>A0A0L0C6J1_LUCCU</name>
<protein>
    <submittedName>
        <fullName evidence="9">Putative zinc finger FYVE domain-containing protein 26</fullName>
    </submittedName>
</protein>
<reference evidence="9 10" key="1">
    <citation type="journal article" date="2015" name="Nat. Commun.">
        <title>Lucilia cuprina genome unlocks parasitic fly biology to underpin future interventions.</title>
        <authorList>
            <person name="Anstead C.A."/>
            <person name="Korhonen P.K."/>
            <person name="Young N.D."/>
            <person name="Hall R.S."/>
            <person name="Jex A.R."/>
            <person name="Murali S.C."/>
            <person name="Hughes D.S."/>
            <person name="Lee S.F."/>
            <person name="Perry T."/>
            <person name="Stroehlein A.J."/>
            <person name="Ansell B.R."/>
            <person name="Breugelmans B."/>
            <person name="Hofmann A."/>
            <person name="Qu J."/>
            <person name="Dugan S."/>
            <person name="Lee S.L."/>
            <person name="Chao H."/>
            <person name="Dinh H."/>
            <person name="Han Y."/>
            <person name="Doddapaneni H.V."/>
            <person name="Worley K.C."/>
            <person name="Muzny D.M."/>
            <person name="Ioannidis P."/>
            <person name="Waterhouse R.M."/>
            <person name="Zdobnov E.M."/>
            <person name="James P.J."/>
            <person name="Bagnall N.H."/>
            <person name="Kotze A.C."/>
            <person name="Gibbs R.A."/>
            <person name="Richards S."/>
            <person name="Batterham P."/>
            <person name="Gasser R.B."/>
        </authorList>
    </citation>
    <scope>NUCLEOTIDE SEQUENCE [LARGE SCALE GENOMIC DNA]</scope>
    <source>
        <strain evidence="9 10">LS</strain>
        <tissue evidence="9">Full body</tissue>
    </source>
</reference>
<keyword evidence="1" id="KW-0597">Phosphoprotein</keyword>
<dbReference type="InterPro" id="IPR028730">
    <property type="entry name" value="ZFYVE26"/>
</dbReference>
<dbReference type="GO" id="GO:0000724">
    <property type="term" value="P:double-strand break repair via homologous recombination"/>
    <property type="evidence" value="ECO:0007669"/>
    <property type="project" value="InterPro"/>
</dbReference>
<dbReference type="GO" id="GO:0032465">
    <property type="term" value="P:regulation of cytokinesis"/>
    <property type="evidence" value="ECO:0007669"/>
    <property type="project" value="TreeGrafter"/>
</dbReference>
<evidence type="ECO:0000256" key="5">
    <source>
        <dbReference type="PROSITE-ProRule" id="PRU00091"/>
    </source>
</evidence>
<feature type="region of interest" description="Disordered" evidence="7">
    <location>
        <begin position="527"/>
        <end position="546"/>
    </location>
</feature>
<dbReference type="InterPro" id="IPR013083">
    <property type="entry name" value="Znf_RING/FYVE/PHD"/>
</dbReference>
<dbReference type="GO" id="GO:0030496">
    <property type="term" value="C:midbody"/>
    <property type="evidence" value="ECO:0007669"/>
    <property type="project" value="TreeGrafter"/>
</dbReference>
<sequence length="2294" mass="266056">MEDLEKHYFLLLPQEEQELIQNFYESLRLEKSSTQRCQQQICDLLLNKPYPALDILLLKWTKYKYHIKTILLKVFEELLNRVPANGFDNKTLKFLNKIPEEILQNSLEGPLRKCLHDIKLNREFYLCLMGRETTQSLYDILELLKETQWQYFQNPLGTKEYTLYQALDNKAHFLTLMANQITNFKAISDVQLRNNLIILKLVQEFSMTNQLLSQLPNIQQCLEHFDIETTTEDLRSVYKYFYKDFKRLTVIINYAQKFKHMSSCISVQDILLKSSNLEVINKYKLLNNYEETKAFIDSYYMWQNSLTNSIKDYELETVCHYFILDCVFQIIVTPSSQACDEFYVQKLQSLNALLRQMKNFQLLCQILEDILKFTYLRWEHLEKHNDSGTGKLSSKLMISSDTSYTDDDILPDSTSKTKIKTKLYQRTGFICKSKAFAQLYNFLKTFVTKKLHSADFKNACSDNQQRFQDIVDYIADILWKYSLLEKLESSQNQAKFNNVEVYLDPEYLPHFVRYHVDALDRLSSDDEEKQTNYHSHYNSLSRRKAAKKRRRATFSGAIARPKEDLSLQQCRVRANALANSVANIDPLKHLDNSKNKRDINEERSIVLKLLESPQRLAVLALSLKSFNDAKQIIENFNLQNSQLNTELQYVEQQQNIKHKLSTIYENYQRQEKQTHNSKEPLATVEQIRNVAAKGFEVSKIISVIDNFAQSQRIKQSEAVKELIQKHKQNPQYRFLTQFEESNLNAVIICDLILNLPLNRDIITSILMVIKRHQSIQSSFKEVESMEKSQLPKNIGPLNLLENLNDCMRLLEGKSVRDLLADNSYSLRPQKLSVELAREKIFEEIFYKKPSELSRCDDLKYMLTQFQNLESKCNYYQRFCNYVYHLTKLVHLRDPNCEFHVEELLKIDPCDVVGELIFNCDMTPLEIEGIVTALNLNLVHVIALNICPEIVGKCGLKKRQLTAQKQATIFNYIANYNRLLVYLLQGINNKDYFTKDDNNIDSIYLERILCMSEIDRLSSLYGGNKIIATLRCDNVNMKLLEKVESKREQLELLQLDIGIQEPKLIKSKRVDSLIIDLIHEDAKNINLSPKIHDIGVRANLIHKNFTKIATTRLAKELIETTLQHREAVQKIPKSLRHQLEATLVDITIYAKVSEVMQFETWPQAYDFGLKTPSTIFERLLQLHLYKLCYEWCNVVKLADNFKPQRKNLLNILLGALTDMSDDQQSQEMHLNTYEYLLHILETFPEVDCIAFLDNNKDKFRSMFLLKYAINFLERLAKSNDKELYKNYKISIIIFEQLTPGIRKQFWNLLKFPLLIIEQLIMNAKFEILTKVLQTVRQELDREANSELTDSHQLCPFCFDKNGNIYDLHAKNNSPLKTRFQLGSVESTNASAFILLNFNLYQKDHFITNDCIDLLLRIYATKALDYQISDTSSASEPCSQSTCDMQQSLDSLCGAFQMPHQAPTRAEWTKDEEATHCMCCRRAAFTMLMRRHHCRRCGRVVCFACSTHRMRIPELYEDVEVRICNDCHRLSEDFMQRKSNRDSLTVQVEDVDNIPMKSRTKPGERFKWKLSGNITHDKLLREEFCYEHAPSVALCLSILDYHLGKQKCVDLLLFHCRKLEKLIVPNPEVDYELVAKMMNCLALAAKVRGAPAEVETIREHSEIIISVVQNGCESLIPPDPLNNHGLRKLADSLVQAERWELALEVHLKCGYPTAGVMAAHGLSCLRVGCYDTAREKFYHCMPKLTNETTNTAICKVIFNTKLQVSTNGNFDNILGLTKDHEITLIRRPQHGPPLLQEILKLIESSPLNKTQPETLQRASIIRSSNTSLVSLLSRRKETYVKRMHEPAINILNTLASLKRVGTNSSDTPVKRKTLFRKTRGFEECIYYVLTYGSHADVIKFLMQHNDLMATLKYFILQKLEPELFIQHILLEHLKRGQMPQLISQLQEFDSRLLMWRTVLLQACRYLETHNHFNSLYQLQLLLNDPIRASMTCVKFYSMNCENFQQQHTNAQHLHNAHLHLQTELEVSKWDNINFNTSKTSQKNGNSSRRSSSASITSTTCGGNLQMQMDARSLNAHINTILKQLDVAKFLAKCEVENSSDDSLITEKYLKQIRLDSNKTLPTLFDKVQEKIQICILILLCGKNIDEGFGLAYRIIQDYKLPPIKIFAATAKVLARNQRLTDVDKLLNCITSNNGVSTRDIDEILSVAINSATNNHEPEVKTALDNLAKKINSVELRISSHIFIGQLKSAYLLANKYKRDSDIRKILRQAEATNQIHIKKLCEKKLQMSMSGTSQTN</sequence>
<evidence type="ECO:0000256" key="3">
    <source>
        <dbReference type="ARBA" id="ARBA00022771"/>
    </source>
</evidence>
<dbReference type="Gene3D" id="3.30.40.10">
    <property type="entry name" value="Zinc/RING finger domain, C3HC4 (zinc finger)"/>
    <property type="match status" value="1"/>
</dbReference>
<comment type="caution">
    <text evidence="9">The sequence shown here is derived from an EMBL/GenBank/DDBJ whole genome shotgun (WGS) entry which is preliminary data.</text>
</comment>
<dbReference type="EMBL" id="JRES01000936">
    <property type="protein sequence ID" value="KNC27054.1"/>
    <property type="molecule type" value="Genomic_DNA"/>
</dbReference>
<dbReference type="InterPro" id="IPR011011">
    <property type="entry name" value="Znf_FYVE_PHD"/>
</dbReference>
<dbReference type="GO" id="GO:0005813">
    <property type="term" value="C:centrosome"/>
    <property type="evidence" value="ECO:0007669"/>
    <property type="project" value="TreeGrafter"/>
</dbReference>
<keyword evidence="3 5" id="KW-0863">Zinc-finger</keyword>
<evidence type="ECO:0000256" key="7">
    <source>
        <dbReference type="SAM" id="MobiDB-lite"/>
    </source>
</evidence>
<proteinExistence type="predicted"/>
<evidence type="ECO:0000256" key="2">
    <source>
        <dbReference type="ARBA" id="ARBA00022723"/>
    </source>
</evidence>
<feature type="coiled-coil region" evidence="6">
    <location>
        <begin position="626"/>
        <end position="653"/>
    </location>
</feature>
<keyword evidence="4" id="KW-0862">Zinc</keyword>
<evidence type="ECO:0000259" key="8">
    <source>
        <dbReference type="PROSITE" id="PS50178"/>
    </source>
</evidence>
<dbReference type="InterPro" id="IPR017455">
    <property type="entry name" value="Znf_FYVE-rel"/>
</dbReference>
<accession>A0A0L0C6J1</accession>
<keyword evidence="6" id="KW-0175">Coiled coil</keyword>
<feature type="domain" description="FYVE-type" evidence="8">
    <location>
        <begin position="1469"/>
        <end position="1530"/>
    </location>
</feature>
<dbReference type="Pfam" id="PF01363">
    <property type="entry name" value="FYVE"/>
    <property type="match status" value="1"/>
</dbReference>
<dbReference type="OrthoDB" id="1936617at2759"/>
<dbReference type="PROSITE" id="PS50178">
    <property type="entry name" value="ZF_FYVE"/>
    <property type="match status" value="1"/>
</dbReference>
<keyword evidence="2" id="KW-0479">Metal-binding</keyword>
<keyword evidence="10" id="KW-1185">Reference proteome</keyword>
<dbReference type="GO" id="GO:0032266">
    <property type="term" value="F:phosphatidylinositol-3-phosphate binding"/>
    <property type="evidence" value="ECO:0007669"/>
    <property type="project" value="InterPro"/>
</dbReference>
<dbReference type="SUPFAM" id="SSF57903">
    <property type="entry name" value="FYVE/PHD zinc finger"/>
    <property type="match status" value="1"/>
</dbReference>
<dbReference type="Pfam" id="PF25569">
    <property type="entry name" value="TPR_ZFYVE26"/>
    <property type="match status" value="1"/>
</dbReference>
<dbReference type="SMART" id="SM00064">
    <property type="entry name" value="FYVE"/>
    <property type="match status" value="1"/>
</dbReference>
<dbReference type="OMA" id="SYYTALC"/>
<feature type="region of interest" description="Disordered" evidence="7">
    <location>
        <begin position="2035"/>
        <end position="2055"/>
    </location>
</feature>
<dbReference type="GO" id="GO:0008270">
    <property type="term" value="F:zinc ion binding"/>
    <property type="evidence" value="ECO:0007669"/>
    <property type="project" value="UniProtKB-KW"/>
</dbReference>
<gene>
    <name evidence="9" type="ORF">FF38_10781</name>
</gene>
<dbReference type="GO" id="GO:0005765">
    <property type="term" value="C:lysosomal membrane"/>
    <property type="evidence" value="ECO:0007669"/>
    <property type="project" value="TreeGrafter"/>
</dbReference>
<evidence type="ECO:0000313" key="10">
    <source>
        <dbReference type="Proteomes" id="UP000037069"/>
    </source>
</evidence>
<dbReference type="Proteomes" id="UP000037069">
    <property type="component" value="Unassembled WGS sequence"/>
</dbReference>
<dbReference type="InterPro" id="IPR057946">
    <property type="entry name" value="TPR_ZFYVE26"/>
</dbReference>
<dbReference type="PANTHER" id="PTHR46591:SF1">
    <property type="entry name" value="ZINC FINGER FYVE DOMAIN-CONTAINING PROTEIN 26"/>
    <property type="match status" value="1"/>
</dbReference>
<dbReference type="GO" id="GO:0000281">
    <property type="term" value="P:mitotic cytokinesis"/>
    <property type="evidence" value="ECO:0007669"/>
    <property type="project" value="InterPro"/>
</dbReference>